<reference evidence="4 5" key="1">
    <citation type="submission" date="2022-03" db="EMBL/GenBank/DDBJ databases">
        <authorList>
            <person name="Macdonald S."/>
            <person name="Ahmed S."/>
            <person name="Newling K."/>
        </authorList>
    </citation>
    <scope>NUCLEOTIDE SEQUENCE [LARGE SCALE GENOMIC DNA]</scope>
</reference>
<gene>
    <name evidence="4" type="ORF">ERUC_LOCUS35915</name>
</gene>
<keyword evidence="2" id="KW-0812">Transmembrane</keyword>
<dbReference type="Pfam" id="PF12796">
    <property type="entry name" value="Ank_2"/>
    <property type="match status" value="2"/>
</dbReference>
<proteinExistence type="predicted"/>
<name>A0ABC8LJF9_ERUVS</name>
<dbReference type="InterPro" id="IPR036770">
    <property type="entry name" value="Ankyrin_rpt-contain_sf"/>
</dbReference>
<protein>
    <recommendedName>
        <fullName evidence="3">PGG domain-containing protein</fullName>
    </recommendedName>
</protein>
<evidence type="ECO:0000256" key="2">
    <source>
        <dbReference type="SAM" id="Phobius"/>
    </source>
</evidence>
<feature type="domain" description="PGG" evidence="3">
    <location>
        <begin position="280"/>
        <end position="358"/>
    </location>
</feature>
<sequence length="441" mass="48777">MSILVDVNGESDLEDQHGSREDDDINLIAEDPNILGGFDQVPFCETPLHTASEKGKTHFAMELLTLKPSLAHKLNPSGLSPMHLALQNNHVKIVRGFMAIDNSLVSIKGRGRTTPLHLVAERGDAELLSEFLFTCPSSIEEVTIKRQTAAHVAVKSRQIEAFKALLGWVKRANKEDILDWKDEDGNTVFHIAALLNQIEVMELLRGTVKVQAKNLDGETAMDILKNQHSPLSPEASRLLHRTRKHSTMTLAGYLSKKPSFIEKRNNYLGLSNFGNTETKDISDFRNAILVVAVLIATATYQTGLSPPGGFWQDDSSIPEDDHSAGQMTMYWNNAIMFYVLNGIAFFSSVHVITSLIVGLPMWIILYVSTAVLSIANFASFGFTFPYPESNSGGVLSLLFILSYPVLGVGIVAAPCVAFFVNRHHRHHVDFPASYFSRSKRS</sequence>
<keyword evidence="5" id="KW-1185">Reference proteome</keyword>
<feature type="transmembrane region" description="Helical" evidence="2">
    <location>
        <begin position="335"/>
        <end position="356"/>
    </location>
</feature>
<dbReference type="SMART" id="SM00248">
    <property type="entry name" value="ANK"/>
    <property type="match status" value="5"/>
</dbReference>
<evidence type="ECO:0000256" key="1">
    <source>
        <dbReference type="SAM" id="MobiDB-lite"/>
    </source>
</evidence>
<dbReference type="InterPro" id="IPR002110">
    <property type="entry name" value="Ankyrin_rpt"/>
</dbReference>
<feature type="transmembrane region" description="Helical" evidence="2">
    <location>
        <begin position="394"/>
        <end position="420"/>
    </location>
</feature>
<feature type="region of interest" description="Disordered" evidence="1">
    <location>
        <begin position="1"/>
        <end position="22"/>
    </location>
</feature>
<dbReference type="Pfam" id="PF13962">
    <property type="entry name" value="PGG"/>
    <property type="match status" value="1"/>
</dbReference>
<accession>A0ABC8LJF9</accession>
<dbReference type="EMBL" id="CAKOAT010586264">
    <property type="protein sequence ID" value="CAH8383432.1"/>
    <property type="molecule type" value="Genomic_DNA"/>
</dbReference>
<keyword evidence="2" id="KW-1133">Transmembrane helix</keyword>
<dbReference type="AlphaFoldDB" id="A0ABC8LJF9"/>
<comment type="caution">
    <text evidence="4">The sequence shown here is derived from an EMBL/GenBank/DDBJ whole genome shotgun (WGS) entry which is preliminary data.</text>
</comment>
<dbReference type="PANTHER" id="PTHR24128">
    <property type="entry name" value="HOMEOBOX PROTEIN WARIAI"/>
    <property type="match status" value="1"/>
</dbReference>
<evidence type="ECO:0000313" key="5">
    <source>
        <dbReference type="Proteomes" id="UP001642260"/>
    </source>
</evidence>
<dbReference type="Proteomes" id="UP001642260">
    <property type="component" value="Unassembled WGS sequence"/>
</dbReference>
<keyword evidence="2" id="KW-0472">Membrane</keyword>
<dbReference type="Gene3D" id="1.25.40.20">
    <property type="entry name" value="Ankyrin repeat-containing domain"/>
    <property type="match status" value="1"/>
</dbReference>
<feature type="transmembrane region" description="Helical" evidence="2">
    <location>
        <begin position="363"/>
        <end position="382"/>
    </location>
</feature>
<organism evidence="4 5">
    <name type="scientific">Eruca vesicaria subsp. sativa</name>
    <name type="common">Garden rocket</name>
    <name type="synonym">Eruca sativa</name>
    <dbReference type="NCBI Taxonomy" id="29727"/>
    <lineage>
        <taxon>Eukaryota</taxon>
        <taxon>Viridiplantae</taxon>
        <taxon>Streptophyta</taxon>
        <taxon>Embryophyta</taxon>
        <taxon>Tracheophyta</taxon>
        <taxon>Spermatophyta</taxon>
        <taxon>Magnoliopsida</taxon>
        <taxon>eudicotyledons</taxon>
        <taxon>Gunneridae</taxon>
        <taxon>Pentapetalae</taxon>
        <taxon>rosids</taxon>
        <taxon>malvids</taxon>
        <taxon>Brassicales</taxon>
        <taxon>Brassicaceae</taxon>
        <taxon>Brassiceae</taxon>
        <taxon>Eruca</taxon>
    </lineage>
</organism>
<dbReference type="SUPFAM" id="SSF48403">
    <property type="entry name" value="Ankyrin repeat"/>
    <property type="match status" value="1"/>
</dbReference>
<evidence type="ECO:0000259" key="3">
    <source>
        <dbReference type="Pfam" id="PF13962"/>
    </source>
</evidence>
<dbReference type="PANTHER" id="PTHR24128:SF107">
    <property type="entry name" value="PGG DOMAIN-CONTAINING PROTEIN"/>
    <property type="match status" value="1"/>
</dbReference>
<dbReference type="InterPro" id="IPR026961">
    <property type="entry name" value="PGG_dom"/>
</dbReference>
<feature type="transmembrane region" description="Helical" evidence="2">
    <location>
        <begin position="287"/>
        <end position="304"/>
    </location>
</feature>
<evidence type="ECO:0000313" key="4">
    <source>
        <dbReference type="EMBL" id="CAH8383432.1"/>
    </source>
</evidence>